<sequence>MNCRAFLKNALKSGKMATPDVQVFSVIPAFAGFGVNSVERFCSNRVKKLDHRVTEIFGGIFCKAQKSHIPDKRMWL</sequence>
<evidence type="ECO:0000313" key="1">
    <source>
        <dbReference type="EMBL" id="QTA85447.1"/>
    </source>
</evidence>
<reference evidence="1" key="1">
    <citation type="journal article" date="2021" name="Microb. Physiol.">
        <title>Proteogenomic Insights into the Physiology of Marine, Sulfate-Reducing, Filamentous Desulfonema limicola and Desulfonema magnum.</title>
        <authorList>
            <person name="Schnaars V."/>
            <person name="Wohlbrand L."/>
            <person name="Scheve S."/>
            <person name="Hinrichs C."/>
            <person name="Reinhardt R."/>
            <person name="Rabus R."/>
        </authorList>
    </citation>
    <scope>NUCLEOTIDE SEQUENCE</scope>
    <source>
        <strain evidence="1">4be13</strain>
    </source>
</reference>
<proteinExistence type="predicted"/>
<dbReference type="EMBL" id="CP061800">
    <property type="protein sequence ID" value="QTA85447.1"/>
    <property type="molecule type" value="Genomic_DNA"/>
</dbReference>
<dbReference type="Proteomes" id="UP000663722">
    <property type="component" value="Chromosome"/>
</dbReference>
<accession>A0A975BH72</accession>
<name>A0A975BH72_9BACT</name>
<dbReference type="AlphaFoldDB" id="A0A975BH72"/>
<evidence type="ECO:0000313" key="2">
    <source>
        <dbReference type="Proteomes" id="UP000663722"/>
    </source>
</evidence>
<protein>
    <submittedName>
        <fullName evidence="1">Uncharacterized protein</fullName>
    </submittedName>
</protein>
<organism evidence="1 2">
    <name type="scientific">Desulfonema magnum</name>
    <dbReference type="NCBI Taxonomy" id="45655"/>
    <lineage>
        <taxon>Bacteria</taxon>
        <taxon>Pseudomonadati</taxon>
        <taxon>Thermodesulfobacteriota</taxon>
        <taxon>Desulfobacteria</taxon>
        <taxon>Desulfobacterales</taxon>
        <taxon>Desulfococcaceae</taxon>
        <taxon>Desulfonema</taxon>
    </lineage>
</organism>
<dbReference type="KEGG" id="dmm:dnm_014570"/>
<gene>
    <name evidence="1" type="ORF">dnm_014570</name>
</gene>
<keyword evidence="2" id="KW-1185">Reference proteome</keyword>